<reference evidence="4" key="1">
    <citation type="journal article" date="2023" name="G3 (Bethesda)">
        <title>Whole genome assemblies of Zophobas morio and Tenebrio molitor.</title>
        <authorList>
            <person name="Kaur S."/>
            <person name="Stinson S.A."/>
            <person name="diCenzo G.C."/>
        </authorList>
    </citation>
    <scope>NUCLEOTIDE SEQUENCE</scope>
    <source>
        <strain evidence="4">QUZm001</strain>
    </source>
</reference>
<protein>
    <recommendedName>
        <fullName evidence="6">Translation initiation factor IF-3, mitochondrial</fullName>
    </recommendedName>
</protein>
<dbReference type="GO" id="GO:0003743">
    <property type="term" value="F:translation initiation factor activity"/>
    <property type="evidence" value="ECO:0007669"/>
    <property type="project" value="UniProtKB-KW"/>
</dbReference>
<evidence type="ECO:0000256" key="1">
    <source>
        <dbReference type="ARBA" id="ARBA00005439"/>
    </source>
</evidence>
<keyword evidence="2" id="KW-0396">Initiation factor</keyword>
<name>A0AA38MII2_9CUCU</name>
<keyword evidence="5" id="KW-1185">Reference proteome</keyword>
<proteinExistence type="inferred from homology"/>
<dbReference type="GO" id="GO:0005739">
    <property type="term" value="C:mitochondrion"/>
    <property type="evidence" value="ECO:0007669"/>
    <property type="project" value="TreeGrafter"/>
</dbReference>
<gene>
    <name evidence="4" type="ORF">Zmor_009217</name>
</gene>
<dbReference type="EMBL" id="JALNTZ010000003">
    <property type="protein sequence ID" value="KAJ3657414.1"/>
    <property type="molecule type" value="Genomic_DNA"/>
</dbReference>
<sequence length="224" mass="25663">MSGLLQSFRILCKDFHKTRLPKRLSVALFSAKPPRQGIVKETDPKTGTLKTKKNPIAQKITLVSQAAVDVITLQEAENLSKRRDMKLVKIVDADAKTERPVYKLMTGAEYHAEDLKQRERSKLERQQRSTKGEKVLLLNTRITPHDLMIHLRKALKWIRKTYEVRVIISGGGSSAEAAEKIYSDIEQYFKMEEVDAKLVQKRCKGSDIKFQITPPRYKDTANQL</sequence>
<comment type="caution">
    <text evidence="4">The sequence shown here is derived from an EMBL/GenBank/DDBJ whole genome shotgun (WGS) entry which is preliminary data.</text>
</comment>
<keyword evidence="3" id="KW-0648">Protein biosynthesis</keyword>
<accession>A0AA38MII2</accession>
<dbReference type="SUPFAM" id="SSF55200">
    <property type="entry name" value="Translation initiation factor IF3, C-terminal domain"/>
    <property type="match status" value="1"/>
</dbReference>
<comment type="similarity">
    <text evidence="1">Belongs to the IF-3 family.</text>
</comment>
<dbReference type="GO" id="GO:0043022">
    <property type="term" value="F:ribosome binding"/>
    <property type="evidence" value="ECO:0007669"/>
    <property type="project" value="TreeGrafter"/>
</dbReference>
<dbReference type="InterPro" id="IPR036788">
    <property type="entry name" value="T_IF-3_C_sf"/>
</dbReference>
<dbReference type="AlphaFoldDB" id="A0AA38MII2"/>
<dbReference type="GO" id="GO:0070124">
    <property type="term" value="P:mitochondrial translational initiation"/>
    <property type="evidence" value="ECO:0007669"/>
    <property type="project" value="TreeGrafter"/>
</dbReference>
<dbReference type="InterPro" id="IPR001288">
    <property type="entry name" value="Translation_initiation_fac_3"/>
</dbReference>
<evidence type="ECO:0000256" key="3">
    <source>
        <dbReference type="ARBA" id="ARBA00022917"/>
    </source>
</evidence>
<evidence type="ECO:0000313" key="4">
    <source>
        <dbReference type="EMBL" id="KAJ3657414.1"/>
    </source>
</evidence>
<dbReference type="Gene3D" id="3.30.110.10">
    <property type="entry name" value="Translation initiation factor 3 (IF-3), C-terminal domain"/>
    <property type="match status" value="1"/>
</dbReference>
<evidence type="ECO:0008006" key="6">
    <source>
        <dbReference type="Google" id="ProtNLM"/>
    </source>
</evidence>
<dbReference type="PANTHER" id="PTHR10938:SF0">
    <property type="entry name" value="TRANSLATION INITIATION FACTOR IF-3, MITOCHONDRIAL"/>
    <property type="match status" value="1"/>
</dbReference>
<evidence type="ECO:0000256" key="2">
    <source>
        <dbReference type="ARBA" id="ARBA00022540"/>
    </source>
</evidence>
<dbReference type="PANTHER" id="PTHR10938">
    <property type="entry name" value="TRANSLATION INITIATION FACTOR IF-3"/>
    <property type="match status" value="1"/>
</dbReference>
<dbReference type="Proteomes" id="UP001168821">
    <property type="component" value="Unassembled WGS sequence"/>
</dbReference>
<evidence type="ECO:0000313" key="5">
    <source>
        <dbReference type="Proteomes" id="UP001168821"/>
    </source>
</evidence>
<organism evidence="4 5">
    <name type="scientific">Zophobas morio</name>
    <dbReference type="NCBI Taxonomy" id="2755281"/>
    <lineage>
        <taxon>Eukaryota</taxon>
        <taxon>Metazoa</taxon>
        <taxon>Ecdysozoa</taxon>
        <taxon>Arthropoda</taxon>
        <taxon>Hexapoda</taxon>
        <taxon>Insecta</taxon>
        <taxon>Pterygota</taxon>
        <taxon>Neoptera</taxon>
        <taxon>Endopterygota</taxon>
        <taxon>Coleoptera</taxon>
        <taxon>Polyphaga</taxon>
        <taxon>Cucujiformia</taxon>
        <taxon>Tenebrionidae</taxon>
        <taxon>Zophobas</taxon>
    </lineage>
</organism>
<dbReference type="GO" id="GO:0032790">
    <property type="term" value="P:ribosome disassembly"/>
    <property type="evidence" value="ECO:0007669"/>
    <property type="project" value="TreeGrafter"/>
</dbReference>